<organism evidence="2 3">
    <name type="scientific">Thauera aminoaromatica</name>
    <dbReference type="NCBI Taxonomy" id="164330"/>
    <lineage>
        <taxon>Bacteria</taxon>
        <taxon>Pseudomonadati</taxon>
        <taxon>Pseudomonadota</taxon>
        <taxon>Betaproteobacteria</taxon>
        <taxon>Rhodocyclales</taxon>
        <taxon>Zoogloeaceae</taxon>
        <taxon>Thauera</taxon>
    </lineage>
</organism>
<evidence type="ECO:0000313" key="2">
    <source>
        <dbReference type="EMBL" id="TXH85242.1"/>
    </source>
</evidence>
<feature type="compositionally biased region" description="Low complexity" evidence="1">
    <location>
        <begin position="1"/>
        <end position="22"/>
    </location>
</feature>
<protein>
    <submittedName>
        <fullName evidence="2">Uncharacterized protein</fullName>
    </submittedName>
</protein>
<dbReference type="EMBL" id="SSFD01000152">
    <property type="protein sequence ID" value="TXH85242.1"/>
    <property type="molecule type" value="Genomic_DNA"/>
</dbReference>
<accession>A0A5C7SP78</accession>
<name>A0A5C7SP78_THASP</name>
<reference evidence="2 3" key="1">
    <citation type="submission" date="2018-09" db="EMBL/GenBank/DDBJ databases">
        <title>Metagenome Assembled Genomes from an Advanced Water Purification Facility.</title>
        <authorList>
            <person name="Stamps B.W."/>
            <person name="Spear J.R."/>
        </authorList>
    </citation>
    <scope>NUCLEOTIDE SEQUENCE [LARGE SCALE GENOMIC DNA]</scope>
    <source>
        <strain evidence="2">Bin_27_1</strain>
    </source>
</reference>
<proteinExistence type="predicted"/>
<feature type="region of interest" description="Disordered" evidence="1">
    <location>
        <begin position="1"/>
        <end position="43"/>
    </location>
</feature>
<evidence type="ECO:0000256" key="1">
    <source>
        <dbReference type="SAM" id="MobiDB-lite"/>
    </source>
</evidence>
<dbReference type="OrthoDB" id="8896410at2"/>
<gene>
    <name evidence="2" type="ORF">E6Q80_10000</name>
</gene>
<dbReference type="AlphaFoldDB" id="A0A5C7SP78"/>
<dbReference type="Proteomes" id="UP000321192">
    <property type="component" value="Unassembled WGS sequence"/>
</dbReference>
<comment type="caution">
    <text evidence="2">The sequence shown here is derived from an EMBL/GenBank/DDBJ whole genome shotgun (WGS) entry which is preliminary data.</text>
</comment>
<evidence type="ECO:0000313" key="3">
    <source>
        <dbReference type="Proteomes" id="UP000321192"/>
    </source>
</evidence>
<sequence length="257" mass="28137">MNTDQLSLFAAQASSASPSLPQRRTRKPRAAPHTDAVMPMPSDAPSLTVSIALELPLDAPHTDTTPTALMTNPSLPDPARDEAQALFTPPQPGVPALRSDRLWQLDGWTARVIKNEDDDGWAVEMLQDGEAEPALVGPWTMGRDKKNPKPLDQSAFNTLVKTAGEVLQRHRQQAHAMLHKRLTVFALDAQWDVRLDITPDEYEPYATLSAFDALGEEVAQVRVPPDFRLGVASATAWITGGFARPTQATRGFEGWSE</sequence>